<dbReference type="Ensembl" id="ENSCINT00000015178.3">
    <property type="protein sequence ID" value="ENSCINP00000015178.3"/>
    <property type="gene ID" value="ENSCING00000007387.3"/>
</dbReference>
<reference evidence="2" key="3">
    <citation type="submission" date="2025-09" db="UniProtKB">
        <authorList>
            <consortium name="Ensembl"/>
        </authorList>
    </citation>
    <scope>IDENTIFICATION</scope>
</reference>
<proteinExistence type="predicted"/>
<dbReference type="InParanoid" id="F6ULN3"/>
<feature type="compositionally biased region" description="Polar residues" evidence="1">
    <location>
        <begin position="196"/>
        <end position="207"/>
    </location>
</feature>
<dbReference type="GeneTree" id="ENSGT00530000067075"/>
<evidence type="ECO:0000313" key="3">
    <source>
        <dbReference type="Proteomes" id="UP000008144"/>
    </source>
</evidence>
<dbReference type="AlphaFoldDB" id="F6ULN3"/>
<dbReference type="HOGENOM" id="CLU_1258637_0_0_1"/>
<reference evidence="3" key="1">
    <citation type="journal article" date="2002" name="Science">
        <title>The draft genome of Ciona intestinalis: insights into chordate and vertebrate origins.</title>
        <authorList>
            <person name="Dehal P."/>
            <person name="Satou Y."/>
            <person name="Campbell R.K."/>
            <person name="Chapman J."/>
            <person name="Degnan B."/>
            <person name="De Tomaso A."/>
            <person name="Davidson B."/>
            <person name="Di Gregorio A."/>
            <person name="Gelpke M."/>
            <person name="Goodstein D.M."/>
            <person name="Harafuji N."/>
            <person name="Hastings K.E."/>
            <person name="Ho I."/>
            <person name="Hotta K."/>
            <person name="Huang W."/>
            <person name="Kawashima T."/>
            <person name="Lemaire P."/>
            <person name="Martinez D."/>
            <person name="Meinertzhagen I.A."/>
            <person name="Necula S."/>
            <person name="Nonaka M."/>
            <person name="Putnam N."/>
            <person name="Rash S."/>
            <person name="Saiga H."/>
            <person name="Satake M."/>
            <person name="Terry A."/>
            <person name="Yamada L."/>
            <person name="Wang H.G."/>
            <person name="Awazu S."/>
            <person name="Azumi K."/>
            <person name="Boore J."/>
            <person name="Branno M."/>
            <person name="Chin-Bow S."/>
            <person name="DeSantis R."/>
            <person name="Doyle S."/>
            <person name="Francino P."/>
            <person name="Keys D.N."/>
            <person name="Haga S."/>
            <person name="Hayashi H."/>
            <person name="Hino K."/>
            <person name="Imai K.S."/>
            <person name="Inaba K."/>
            <person name="Kano S."/>
            <person name="Kobayashi K."/>
            <person name="Kobayashi M."/>
            <person name="Lee B.I."/>
            <person name="Makabe K.W."/>
            <person name="Manohar C."/>
            <person name="Matassi G."/>
            <person name="Medina M."/>
            <person name="Mochizuki Y."/>
            <person name="Mount S."/>
            <person name="Morishita T."/>
            <person name="Miura S."/>
            <person name="Nakayama A."/>
            <person name="Nishizaka S."/>
            <person name="Nomoto H."/>
            <person name="Ohta F."/>
            <person name="Oishi K."/>
            <person name="Rigoutsos I."/>
            <person name="Sano M."/>
            <person name="Sasaki A."/>
            <person name="Sasakura Y."/>
            <person name="Shoguchi E."/>
            <person name="Shin-i T."/>
            <person name="Spagnuolo A."/>
            <person name="Stainier D."/>
            <person name="Suzuki M.M."/>
            <person name="Tassy O."/>
            <person name="Takatori N."/>
            <person name="Tokuoka M."/>
            <person name="Yagi K."/>
            <person name="Yoshizaki F."/>
            <person name="Wada S."/>
            <person name="Zhang C."/>
            <person name="Hyatt P.D."/>
            <person name="Larimer F."/>
            <person name="Detter C."/>
            <person name="Doggett N."/>
            <person name="Glavina T."/>
            <person name="Hawkins T."/>
            <person name="Richardson P."/>
            <person name="Lucas S."/>
            <person name="Kohara Y."/>
            <person name="Levine M."/>
            <person name="Satoh N."/>
            <person name="Rokhsar D.S."/>
        </authorList>
    </citation>
    <scope>NUCLEOTIDE SEQUENCE [LARGE SCALE GENOMIC DNA]</scope>
</reference>
<evidence type="ECO:0000256" key="1">
    <source>
        <dbReference type="SAM" id="MobiDB-lite"/>
    </source>
</evidence>
<dbReference type="Proteomes" id="UP000008144">
    <property type="component" value="Unassembled WGS sequence"/>
</dbReference>
<organism evidence="2 3">
    <name type="scientific">Ciona intestinalis</name>
    <name type="common">Transparent sea squirt</name>
    <name type="synonym">Ascidia intestinalis</name>
    <dbReference type="NCBI Taxonomy" id="7719"/>
    <lineage>
        <taxon>Eukaryota</taxon>
        <taxon>Metazoa</taxon>
        <taxon>Chordata</taxon>
        <taxon>Tunicata</taxon>
        <taxon>Ascidiacea</taxon>
        <taxon>Phlebobranchia</taxon>
        <taxon>Cionidae</taxon>
        <taxon>Ciona</taxon>
    </lineage>
</organism>
<accession>F6ULN3</accession>
<evidence type="ECO:0000313" key="2">
    <source>
        <dbReference type="Ensembl" id="ENSCINP00000015178.3"/>
    </source>
</evidence>
<sequence>VRRRSWRHRRSPLASQSTSCIDQCSEVFSQPDEQKDSAAGENSGDVTKPRRHDDIRERIRRYKTAASCEEDTITDRRLSSSSILSRKESTASSCDSSLVSFSEDVPEAQPIRRRLDRRRTIGGNETQFFPDNRIETSEKIENVAEETTENLECDKDTFVKTPAESETEEPIELNSTVTVEEEVIVARESSITELETPATTISQQSSVKTDEITVTEVKTE</sequence>
<feature type="compositionally biased region" description="Basic and acidic residues" evidence="1">
    <location>
        <begin position="47"/>
        <end position="57"/>
    </location>
</feature>
<protein>
    <submittedName>
        <fullName evidence="2">Uncharacterized protein</fullName>
    </submittedName>
</protein>
<name>F6ULN3_CIOIN</name>
<feature type="region of interest" description="Disordered" evidence="1">
    <location>
        <begin position="196"/>
        <end position="220"/>
    </location>
</feature>
<reference evidence="2" key="2">
    <citation type="submission" date="2025-08" db="UniProtKB">
        <authorList>
            <consortium name="Ensembl"/>
        </authorList>
    </citation>
    <scope>IDENTIFICATION</scope>
</reference>
<keyword evidence="3" id="KW-1185">Reference proteome</keyword>
<feature type="region of interest" description="Disordered" evidence="1">
    <location>
        <begin position="28"/>
        <end position="59"/>
    </location>
</feature>